<name>A0A375HAH3_9BURK</name>
<sequence length="106" mass="11902">MGRDDHRSGIQDRPSAPAVRRRRHPRRAGRGQALSWSRRCAVQQFQTPRPAGAFVFVGQARLCGAAFRRAGNCTPNGPGRNSWRIVSRFPKSVPHKLCDCRVPQEI</sequence>
<feature type="compositionally biased region" description="Basic residues" evidence="1">
    <location>
        <begin position="19"/>
        <end position="29"/>
    </location>
</feature>
<feature type="region of interest" description="Disordered" evidence="1">
    <location>
        <begin position="1"/>
        <end position="33"/>
    </location>
</feature>
<evidence type="ECO:0000256" key="1">
    <source>
        <dbReference type="SAM" id="MobiDB-lite"/>
    </source>
</evidence>
<evidence type="ECO:0000313" key="2">
    <source>
        <dbReference type="EMBL" id="SPD47433.1"/>
    </source>
</evidence>
<proteinExistence type="predicted"/>
<dbReference type="Proteomes" id="UP000255168">
    <property type="component" value="Chromosome I"/>
</dbReference>
<gene>
    <name evidence="2" type="ORF">CBM2607_12373</name>
</gene>
<protein>
    <submittedName>
        <fullName evidence="2">Uncharacterized protein</fullName>
    </submittedName>
</protein>
<evidence type="ECO:0000313" key="3">
    <source>
        <dbReference type="Proteomes" id="UP000255168"/>
    </source>
</evidence>
<organism evidence="2 3">
    <name type="scientific">Cupriavidus neocaledonicus</name>
    <dbReference type="NCBI Taxonomy" id="1040979"/>
    <lineage>
        <taxon>Bacteria</taxon>
        <taxon>Pseudomonadati</taxon>
        <taxon>Pseudomonadota</taxon>
        <taxon>Betaproteobacteria</taxon>
        <taxon>Burkholderiales</taxon>
        <taxon>Burkholderiaceae</taxon>
        <taxon>Cupriavidus</taxon>
    </lineage>
</organism>
<feature type="compositionally biased region" description="Basic and acidic residues" evidence="1">
    <location>
        <begin position="1"/>
        <end position="10"/>
    </location>
</feature>
<accession>A0A375HAH3</accession>
<dbReference type="AlphaFoldDB" id="A0A375HAH3"/>
<reference evidence="2 3" key="1">
    <citation type="submission" date="2018-01" db="EMBL/GenBank/DDBJ databases">
        <authorList>
            <person name="Clerissi C."/>
        </authorList>
    </citation>
    <scope>NUCLEOTIDE SEQUENCE [LARGE SCALE GENOMIC DNA]</scope>
    <source>
        <strain evidence="2">Cupriavidus taiwanensis STM 6160</strain>
    </source>
</reference>
<dbReference type="EMBL" id="LT984806">
    <property type="protein sequence ID" value="SPD47433.1"/>
    <property type="molecule type" value="Genomic_DNA"/>
</dbReference>